<gene>
    <name evidence="1" type="ORF">AVEN_116808_1</name>
</gene>
<reference evidence="1 2" key="1">
    <citation type="journal article" date="2019" name="Sci. Rep.">
        <title>Orb-weaving spider Araneus ventricosus genome elucidates the spidroin gene catalogue.</title>
        <authorList>
            <person name="Kono N."/>
            <person name="Nakamura H."/>
            <person name="Ohtoshi R."/>
            <person name="Moran D.A.P."/>
            <person name="Shinohara A."/>
            <person name="Yoshida Y."/>
            <person name="Fujiwara M."/>
            <person name="Mori M."/>
            <person name="Tomita M."/>
            <person name="Arakawa K."/>
        </authorList>
    </citation>
    <scope>NUCLEOTIDE SEQUENCE [LARGE SCALE GENOMIC DNA]</scope>
</reference>
<dbReference type="AlphaFoldDB" id="A0A4Y2PH29"/>
<sequence length="181" mass="20731">MGSSSYTEIRYTKKLTPDLLVRSLLPRIIMRNPHLQFPSMGSSYTEIRYTKNLTPDLHVRSLLPRIIMINPCPVTSSLGTPGNILEFPCTLPKRFNPVNSRPGLIFKGDRIWKIDLHVRSLLPRIILSNLRPVTSSLGTSGNILEFLCTLPKHFNLLNRRPGLIFKGDRFWKIIHILFQSV</sequence>
<accession>A0A4Y2PH29</accession>
<proteinExistence type="predicted"/>
<evidence type="ECO:0000313" key="1">
    <source>
        <dbReference type="EMBL" id="GBN49790.1"/>
    </source>
</evidence>
<protein>
    <submittedName>
        <fullName evidence="1">Uncharacterized protein</fullName>
    </submittedName>
</protein>
<name>A0A4Y2PH29_ARAVE</name>
<evidence type="ECO:0000313" key="2">
    <source>
        <dbReference type="Proteomes" id="UP000499080"/>
    </source>
</evidence>
<keyword evidence="2" id="KW-1185">Reference proteome</keyword>
<dbReference type="EMBL" id="BGPR01011134">
    <property type="protein sequence ID" value="GBN49790.1"/>
    <property type="molecule type" value="Genomic_DNA"/>
</dbReference>
<dbReference type="Proteomes" id="UP000499080">
    <property type="component" value="Unassembled WGS sequence"/>
</dbReference>
<comment type="caution">
    <text evidence="1">The sequence shown here is derived from an EMBL/GenBank/DDBJ whole genome shotgun (WGS) entry which is preliminary data.</text>
</comment>
<organism evidence="1 2">
    <name type="scientific">Araneus ventricosus</name>
    <name type="common">Orbweaver spider</name>
    <name type="synonym">Epeira ventricosa</name>
    <dbReference type="NCBI Taxonomy" id="182803"/>
    <lineage>
        <taxon>Eukaryota</taxon>
        <taxon>Metazoa</taxon>
        <taxon>Ecdysozoa</taxon>
        <taxon>Arthropoda</taxon>
        <taxon>Chelicerata</taxon>
        <taxon>Arachnida</taxon>
        <taxon>Araneae</taxon>
        <taxon>Araneomorphae</taxon>
        <taxon>Entelegynae</taxon>
        <taxon>Araneoidea</taxon>
        <taxon>Araneidae</taxon>
        <taxon>Araneus</taxon>
    </lineage>
</organism>